<keyword evidence="8 12" id="KW-0808">Transferase</keyword>
<dbReference type="PANTHER" id="PTHR30027:SF3">
    <property type="entry name" value="16S RRNA (URACIL(1498)-N(3))-METHYLTRANSFERASE"/>
    <property type="match status" value="1"/>
</dbReference>
<dbReference type="AlphaFoldDB" id="A0A174AU97"/>
<dbReference type="PANTHER" id="PTHR30027">
    <property type="entry name" value="RIBOSOMAL RNA SMALL SUBUNIT METHYLTRANSFERASE E"/>
    <property type="match status" value="1"/>
</dbReference>
<proteinExistence type="inferred from homology"/>
<dbReference type="GO" id="GO:0070042">
    <property type="term" value="F:rRNA (uridine-N3-)-methyltransferase activity"/>
    <property type="evidence" value="ECO:0007669"/>
    <property type="project" value="TreeGrafter"/>
</dbReference>
<organism evidence="15 19">
    <name type="scientific">Bifidobacterium adolescentis</name>
    <dbReference type="NCBI Taxonomy" id="1680"/>
    <lineage>
        <taxon>Bacteria</taxon>
        <taxon>Bacillati</taxon>
        <taxon>Actinomycetota</taxon>
        <taxon>Actinomycetes</taxon>
        <taxon>Bifidobacteriales</taxon>
        <taxon>Bifidobacteriaceae</taxon>
        <taxon>Bifidobacterium</taxon>
    </lineage>
</organism>
<dbReference type="Proteomes" id="UP000095647">
    <property type="component" value="Unassembled WGS sequence"/>
</dbReference>
<evidence type="ECO:0000313" key="16">
    <source>
        <dbReference type="EMBL" id="OQM58555.1"/>
    </source>
</evidence>
<dbReference type="GO" id="GO:0070475">
    <property type="term" value="P:rRNA base methylation"/>
    <property type="evidence" value="ECO:0007669"/>
    <property type="project" value="TreeGrafter"/>
</dbReference>
<evidence type="ECO:0000313" key="18">
    <source>
        <dbReference type="EMBL" id="OSG95593.1"/>
    </source>
</evidence>
<evidence type="ECO:0000256" key="1">
    <source>
        <dbReference type="ARBA" id="ARBA00004496"/>
    </source>
</evidence>
<reference evidence="16 20" key="3">
    <citation type="submission" date="2017-03" db="EMBL/GenBank/DDBJ databases">
        <title>Maternal inheritance of bifidobacteria.</title>
        <authorList>
            <person name="Lugli G.A."/>
            <person name="Duranti S."/>
            <person name="Milani C."/>
            <person name="Mancabelli L."/>
        </authorList>
    </citation>
    <scope>NUCLEOTIDE SEQUENCE [LARGE SCALE GENOMIC DNA]</scope>
    <source>
        <strain evidence="16 20">1892B</strain>
    </source>
</reference>
<dbReference type="EMBL" id="LNKF01000002">
    <property type="protein sequence ID" value="OSG95593.1"/>
    <property type="molecule type" value="Genomic_DNA"/>
</dbReference>
<evidence type="ECO:0000256" key="3">
    <source>
        <dbReference type="ARBA" id="ARBA00012328"/>
    </source>
</evidence>
<evidence type="ECO:0000313" key="19">
    <source>
        <dbReference type="Proteomes" id="UP000095647"/>
    </source>
</evidence>
<dbReference type="Proteomes" id="UP000192714">
    <property type="component" value="Unassembled WGS sequence"/>
</dbReference>
<keyword evidence="5 12" id="KW-0963">Cytoplasm</keyword>
<evidence type="ECO:0000256" key="5">
    <source>
        <dbReference type="ARBA" id="ARBA00022490"/>
    </source>
</evidence>
<sequence length="289" mass="31666">MMQILACRDRSDMGYVGFLIGSEAMTDALFLLDTDHDDVPVNSDELNAGWRLTLPSSVRRHAIQAMRLKDGDELQLSDGRGLRIHAVLRDAQQGIAEVLRFGKEPQPVTRLALVQALAKTGHDEQAIDMATQIGVDQVIPWQADRSIAKWKAGRTDKKWRQVLESATEQSRRSWTPQLDDCVTSKQVVAICKRACVHGDMVIVLHQDATKTWEQLETGIAKLSDTCLKDGRPRTIYVLVGPEGGISDAEVEAFTKAGAEVCVLGSNILRASTAGPVALSLLARALGRFV</sequence>
<dbReference type="EMBL" id="NAQF01000002">
    <property type="protein sequence ID" value="OQM58555.1"/>
    <property type="molecule type" value="Genomic_DNA"/>
</dbReference>
<reference evidence="21 22" key="2">
    <citation type="journal article" date="2016" name="Sci. Rep.">
        <title>Evaluation of genetic diversity among strains of the human gut commensal Bifidobacterium adolescentis.</title>
        <authorList>
            <person name="Duranti S."/>
            <person name="Milani C."/>
            <person name="Lugli G.A."/>
            <person name="Mancabelli L."/>
            <person name="Turroni F."/>
            <person name="Ferrario C."/>
            <person name="Mangifesta M."/>
            <person name="Viappiani A."/>
            <person name="Sanchez B."/>
            <person name="Margolles A."/>
            <person name="van Sinderen D."/>
            <person name="Ventura M."/>
        </authorList>
    </citation>
    <scope>NUCLEOTIDE SEQUENCE [LARGE SCALE GENOMIC DNA]</scope>
    <source>
        <strain evidence="17 21">487B</strain>
        <strain evidence="18 22">AD2-8</strain>
    </source>
</reference>
<keyword evidence="6 12" id="KW-0698">rRNA processing</keyword>
<reference evidence="15 19" key="1">
    <citation type="submission" date="2015-09" db="EMBL/GenBank/DDBJ databases">
        <authorList>
            <consortium name="Pathogen Informatics"/>
        </authorList>
    </citation>
    <scope>NUCLEOTIDE SEQUENCE [LARGE SCALE GENOMIC DNA]</scope>
    <source>
        <strain evidence="15 19">2789STDY5608824</strain>
    </source>
</reference>
<dbReference type="Proteomes" id="UP000193377">
    <property type="component" value="Unassembled WGS sequence"/>
</dbReference>
<dbReference type="Proteomes" id="UP000193664">
    <property type="component" value="Unassembled WGS sequence"/>
</dbReference>
<dbReference type="Gene3D" id="3.40.1280.10">
    <property type="match status" value="1"/>
</dbReference>
<dbReference type="InterPro" id="IPR015947">
    <property type="entry name" value="PUA-like_sf"/>
</dbReference>
<dbReference type="InterPro" id="IPR029028">
    <property type="entry name" value="Alpha/beta_knot_MTases"/>
</dbReference>
<dbReference type="InterPro" id="IPR046887">
    <property type="entry name" value="RsmE_PUA-like"/>
</dbReference>
<dbReference type="SUPFAM" id="SSF88697">
    <property type="entry name" value="PUA domain-like"/>
    <property type="match status" value="1"/>
</dbReference>
<evidence type="ECO:0000313" key="20">
    <source>
        <dbReference type="Proteomes" id="UP000192714"/>
    </source>
</evidence>
<evidence type="ECO:0000313" key="15">
    <source>
        <dbReference type="EMBL" id="CUN90985.1"/>
    </source>
</evidence>
<feature type="domain" description="Ribosomal RNA small subunit methyltransferase E PUA-like" evidence="14">
    <location>
        <begin position="60"/>
        <end position="91"/>
    </location>
</feature>
<comment type="function">
    <text evidence="10 12">Specifically methylates the N3 position of the uracil ring of uridine 1498 (m3U1498) in 16S rRNA. Acts on the fully assembled 30S ribosomal subunit.</text>
</comment>
<evidence type="ECO:0000256" key="12">
    <source>
        <dbReference type="PIRNR" id="PIRNR015601"/>
    </source>
</evidence>
<dbReference type="InterPro" id="IPR006700">
    <property type="entry name" value="RsmE"/>
</dbReference>
<dbReference type="NCBIfam" id="TIGR00046">
    <property type="entry name" value="RsmE family RNA methyltransferase"/>
    <property type="match status" value="1"/>
</dbReference>
<evidence type="ECO:0000313" key="17">
    <source>
        <dbReference type="EMBL" id="OSG87929.1"/>
    </source>
</evidence>
<evidence type="ECO:0000256" key="8">
    <source>
        <dbReference type="ARBA" id="ARBA00022679"/>
    </source>
</evidence>
<dbReference type="CDD" id="cd18084">
    <property type="entry name" value="RsmE-like"/>
    <property type="match status" value="1"/>
</dbReference>
<comment type="catalytic activity">
    <reaction evidence="11 12">
        <text>uridine(1498) in 16S rRNA + S-adenosyl-L-methionine = N(3)-methyluridine(1498) in 16S rRNA + S-adenosyl-L-homocysteine + H(+)</text>
        <dbReference type="Rhea" id="RHEA:42920"/>
        <dbReference type="Rhea" id="RHEA-COMP:10283"/>
        <dbReference type="Rhea" id="RHEA-COMP:10284"/>
        <dbReference type="ChEBI" id="CHEBI:15378"/>
        <dbReference type="ChEBI" id="CHEBI:57856"/>
        <dbReference type="ChEBI" id="CHEBI:59789"/>
        <dbReference type="ChEBI" id="CHEBI:65315"/>
        <dbReference type="ChEBI" id="CHEBI:74502"/>
        <dbReference type="EC" id="2.1.1.193"/>
    </reaction>
</comment>
<evidence type="ECO:0000256" key="9">
    <source>
        <dbReference type="ARBA" id="ARBA00022691"/>
    </source>
</evidence>
<name>A0A174AU97_BIFAD</name>
<evidence type="ECO:0000259" key="13">
    <source>
        <dbReference type="Pfam" id="PF04452"/>
    </source>
</evidence>
<dbReference type="EC" id="2.1.1.193" evidence="3 12"/>
<evidence type="ECO:0000256" key="6">
    <source>
        <dbReference type="ARBA" id="ARBA00022552"/>
    </source>
</evidence>
<evidence type="ECO:0000256" key="4">
    <source>
        <dbReference type="ARBA" id="ARBA00013673"/>
    </source>
</evidence>
<dbReference type="PIRSF" id="PIRSF015601">
    <property type="entry name" value="MTase_slr0722"/>
    <property type="match status" value="1"/>
</dbReference>
<dbReference type="NCBIfam" id="NF008693">
    <property type="entry name" value="PRK11713.2-3"/>
    <property type="match status" value="1"/>
</dbReference>
<dbReference type="InterPro" id="IPR029026">
    <property type="entry name" value="tRNA_m1G_MTases_N"/>
</dbReference>
<comment type="similarity">
    <text evidence="2 12">Belongs to the RNA methyltransferase RsmE family.</text>
</comment>
<keyword evidence="7 12" id="KW-0489">Methyltransferase</keyword>
<evidence type="ECO:0000256" key="11">
    <source>
        <dbReference type="ARBA" id="ARBA00047944"/>
    </source>
</evidence>
<keyword evidence="9 12" id="KW-0949">S-adenosyl-L-methionine</keyword>
<dbReference type="EMBL" id="CYYI01000006">
    <property type="protein sequence ID" value="CUN90985.1"/>
    <property type="molecule type" value="Genomic_DNA"/>
</dbReference>
<evidence type="ECO:0000256" key="2">
    <source>
        <dbReference type="ARBA" id="ARBA00005528"/>
    </source>
</evidence>
<dbReference type="InterPro" id="IPR046886">
    <property type="entry name" value="RsmE_MTase_dom"/>
</dbReference>
<evidence type="ECO:0000259" key="14">
    <source>
        <dbReference type="Pfam" id="PF20260"/>
    </source>
</evidence>
<dbReference type="EMBL" id="LNKD01000001">
    <property type="protein sequence ID" value="OSG87929.1"/>
    <property type="molecule type" value="Genomic_DNA"/>
</dbReference>
<feature type="domain" description="Ribosomal RNA small subunit methyltransferase E methyltransferase" evidence="13">
    <location>
        <begin position="106"/>
        <end position="281"/>
    </location>
</feature>
<gene>
    <name evidence="15" type="primary">rsmE</name>
    <name evidence="18" type="ORF">AD0028_0833</name>
    <name evidence="17" type="ORF">B0487_0848</name>
    <name evidence="16" type="ORF">B5789_0634</name>
    <name evidence="15" type="ORF">ERS852382_01644</name>
</gene>
<evidence type="ECO:0000256" key="7">
    <source>
        <dbReference type="ARBA" id="ARBA00022603"/>
    </source>
</evidence>
<accession>A0A174AU97</accession>
<dbReference type="SUPFAM" id="SSF75217">
    <property type="entry name" value="alpha/beta knot"/>
    <property type="match status" value="1"/>
</dbReference>
<protein>
    <recommendedName>
        <fullName evidence="4 12">Ribosomal RNA small subunit methyltransferase E</fullName>
        <ecNumber evidence="3 12">2.1.1.193</ecNumber>
    </recommendedName>
</protein>
<evidence type="ECO:0000313" key="22">
    <source>
        <dbReference type="Proteomes" id="UP000193664"/>
    </source>
</evidence>
<dbReference type="Pfam" id="PF04452">
    <property type="entry name" value="Methyltrans_RNA"/>
    <property type="match status" value="1"/>
</dbReference>
<dbReference type="Pfam" id="PF20260">
    <property type="entry name" value="PUA_4"/>
    <property type="match status" value="1"/>
</dbReference>
<evidence type="ECO:0000256" key="10">
    <source>
        <dbReference type="ARBA" id="ARBA00025699"/>
    </source>
</evidence>
<dbReference type="GO" id="GO:0005737">
    <property type="term" value="C:cytoplasm"/>
    <property type="evidence" value="ECO:0007669"/>
    <property type="project" value="UniProtKB-SubCell"/>
</dbReference>
<evidence type="ECO:0000313" key="21">
    <source>
        <dbReference type="Proteomes" id="UP000193377"/>
    </source>
</evidence>
<comment type="subcellular location">
    <subcellularLocation>
        <location evidence="1 12">Cytoplasm</location>
    </subcellularLocation>
</comment>